<dbReference type="Gene3D" id="3.30.2010.10">
    <property type="entry name" value="Metalloproteases ('zincins'), catalytic domain"/>
    <property type="match status" value="1"/>
</dbReference>
<reference evidence="2 3" key="1">
    <citation type="submission" date="2017-01" db="EMBL/GenBank/DDBJ databases">
        <title>Novel large sulfur bacteria in the metagenomes of groundwater-fed chemosynthetic microbial mats in the Lake Huron basin.</title>
        <authorList>
            <person name="Sharrar A.M."/>
            <person name="Flood B.E."/>
            <person name="Bailey J.V."/>
            <person name="Jones D.S."/>
            <person name="Biddanda B."/>
            <person name="Ruberg S.A."/>
            <person name="Marcus D.N."/>
            <person name="Dick G.J."/>
        </authorList>
    </citation>
    <scope>NUCLEOTIDE SEQUENCE [LARGE SCALE GENOMIC DNA]</scope>
    <source>
        <strain evidence="2">A8</strain>
    </source>
</reference>
<dbReference type="CDD" id="cd07344">
    <property type="entry name" value="M48_yhfN_like"/>
    <property type="match status" value="1"/>
</dbReference>
<gene>
    <name evidence="2" type="ORF">BWK73_45265</name>
</gene>
<protein>
    <recommendedName>
        <fullName evidence="1">YgjP-like metallopeptidase domain-containing protein</fullName>
    </recommendedName>
</protein>
<dbReference type="PANTHER" id="PTHR30399">
    <property type="entry name" value="UNCHARACTERIZED PROTEIN YGJP"/>
    <property type="match status" value="1"/>
</dbReference>
<dbReference type="Pfam" id="PF01863">
    <property type="entry name" value="YgjP-like"/>
    <property type="match status" value="1"/>
</dbReference>
<accession>A0A1Y1QAU9</accession>
<name>A0A1Y1QAU9_9GAMM</name>
<dbReference type="EMBL" id="MTEJ01000555">
    <property type="protein sequence ID" value="OQX01688.1"/>
    <property type="molecule type" value="Genomic_DNA"/>
</dbReference>
<dbReference type="Proteomes" id="UP000192491">
    <property type="component" value="Unassembled WGS sequence"/>
</dbReference>
<evidence type="ECO:0000313" key="3">
    <source>
        <dbReference type="Proteomes" id="UP000192491"/>
    </source>
</evidence>
<proteinExistence type="predicted"/>
<organism evidence="2 3">
    <name type="scientific">Thiothrix lacustris</name>
    <dbReference type="NCBI Taxonomy" id="525917"/>
    <lineage>
        <taxon>Bacteria</taxon>
        <taxon>Pseudomonadati</taxon>
        <taxon>Pseudomonadota</taxon>
        <taxon>Gammaproteobacteria</taxon>
        <taxon>Thiotrichales</taxon>
        <taxon>Thiotrichaceae</taxon>
        <taxon>Thiothrix</taxon>
    </lineage>
</organism>
<feature type="domain" description="YgjP-like metallopeptidase" evidence="1">
    <location>
        <begin position="27"/>
        <end position="230"/>
    </location>
</feature>
<sequence>MNTAHLHLADGRRVDYLIQTSARARCVRMKLSAQQGLVVVKPATTPHHYVTEWVNSKAAWIAKHWQPQVIAPATPQDLPERIELLALGETFQVIYQAEANNGVTLRIEPERVLRISGLIEEHTLCHQVLRRWLQRYAKQRLGEWLMQLAQETGLSYQAYSVKGQRSRWGSCSNQGNINLNYKLLLLPPAWARYTMIHELCHTVELNHSKRFWALVTQFAPDYPEIHHAMRGAMAELPHWVQVD</sequence>
<comment type="caution">
    <text evidence="2">The sequence shown here is derived from an EMBL/GenBank/DDBJ whole genome shotgun (WGS) entry which is preliminary data.</text>
</comment>
<dbReference type="PANTHER" id="PTHR30399:SF1">
    <property type="entry name" value="UTP PYROPHOSPHATASE"/>
    <property type="match status" value="1"/>
</dbReference>
<dbReference type="AlphaFoldDB" id="A0A1Y1QAU9"/>
<evidence type="ECO:0000313" key="2">
    <source>
        <dbReference type="EMBL" id="OQX01688.1"/>
    </source>
</evidence>
<evidence type="ECO:0000259" key="1">
    <source>
        <dbReference type="Pfam" id="PF01863"/>
    </source>
</evidence>
<dbReference type="InterPro" id="IPR002725">
    <property type="entry name" value="YgjP-like_metallopeptidase"/>
</dbReference>
<dbReference type="InterPro" id="IPR053136">
    <property type="entry name" value="UTP_pyrophosphatase-like"/>
</dbReference>